<proteinExistence type="predicted"/>
<dbReference type="Gene3D" id="1.20.1440.60">
    <property type="entry name" value="23S rRNA-intervening sequence"/>
    <property type="match status" value="1"/>
</dbReference>
<dbReference type="SUPFAM" id="SSF158446">
    <property type="entry name" value="IVS-encoded protein-like"/>
    <property type="match status" value="1"/>
</dbReference>
<dbReference type="InterPro" id="IPR036583">
    <property type="entry name" value="23S_rRNA_IVS_sf"/>
</dbReference>
<organism evidence="1 2">
    <name type="scientific">Haloflavibacter putidus</name>
    <dbReference type="NCBI Taxonomy" id="2576776"/>
    <lineage>
        <taxon>Bacteria</taxon>
        <taxon>Pseudomonadati</taxon>
        <taxon>Bacteroidota</taxon>
        <taxon>Flavobacteriia</taxon>
        <taxon>Flavobacteriales</taxon>
        <taxon>Flavobacteriaceae</taxon>
        <taxon>Haloflavibacter</taxon>
    </lineage>
</organism>
<dbReference type="AlphaFoldDB" id="A0A507Z7Q0"/>
<reference evidence="1 2" key="1">
    <citation type="submission" date="2019-06" db="EMBL/GenBank/DDBJ databases">
        <title>Flavibacter putida gen. nov., sp. nov., a novel marine bacterium of the family Flavobacteriaceae isolated from coastal seawater.</title>
        <authorList>
            <person name="Feng X."/>
        </authorList>
    </citation>
    <scope>NUCLEOTIDE SEQUENCE [LARGE SCALE GENOMIC DNA]</scope>
    <source>
        <strain evidence="1 2">PLHSN227</strain>
    </source>
</reference>
<dbReference type="OrthoDB" id="9811959at2"/>
<dbReference type="PANTHER" id="PTHR38471">
    <property type="entry name" value="FOUR HELIX BUNDLE PROTEIN"/>
    <property type="match status" value="1"/>
</dbReference>
<dbReference type="Proteomes" id="UP000317169">
    <property type="component" value="Unassembled WGS sequence"/>
</dbReference>
<dbReference type="NCBIfam" id="TIGR02436">
    <property type="entry name" value="four helix bundle protein"/>
    <property type="match status" value="1"/>
</dbReference>
<dbReference type="EMBL" id="VIAR01000019">
    <property type="protein sequence ID" value="TQD33490.1"/>
    <property type="molecule type" value="Genomic_DNA"/>
</dbReference>
<protein>
    <submittedName>
        <fullName evidence="1">Four helix bundle protein</fullName>
    </submittedName>
</protein>
<comment type="caution">
    <text evidence="1">The sequence shown here is derived from an EMBL/GenBank/DDBJ whole genome shotgun (WGS) entry which is preliminary data.</text>
</comment>
<evidence type="ECO:0000313" key="1">
    <source>
        <dbReference type="EMBL" id="TQD33490.1"/>
    </source>
</evidence>
<evidence type="ECO:0000313" key="2">
    <source>
        <dbReference type="Proteomes" id="UP000317169"/>
    </source>
</evidence>
<name>A0A507Z7Q0_9FLAO</name>
<dbReference type="PANTHER" id="PTHR38471:SF2">
    <property type="entry name" value="FOUR HELIX BUNDLE PROTEIN"/>
    <property type="match status" value="1"/>
</dbReference>
<dbReference type="NCBIfam" id="NF008911">
    <property type="entry name" value="PRK12275.1-2"/>
    <property type="match status" value="1"/>
</dbReference>
<accession>A0A507Z7Q0</accession>
<gene>
    <name evidence="1" type="ORF">FKR84_13020</name>
</gene>
<dbReference type="Pfam" id="PF05635">
    <property type="entry name" value="23S_rRNA_IVP"/>
    <property type="match status" value="1"/>
</dbReference>
<sequence length="119" mass="13604">MKTHENLDVWKKSINLVTDIYTISKCFPKEETYGLKSQIRRAAISVPSNIAVGAARQTNKEFIQFLYIALGSLKELETQLLIAYKLNFITEKKYEDVCQPVEEVGKMLSGLISYRKSKP</sequence>
<dbReference type="RefSeq" id="WP_141422756.1">
    <property type="nucleotide sequence ID" value="NZ_VIAR01000019.1"/>
</dbReference>
<keyword evidence="2" id="KW-1185">Reference proteome</keyword>
<dbReference type="CDD" id="cd16377">
    <property type="entry name" value="23S_rRNA_IVP_like"/>
    <property type="match status" value="1"/>
</dbReference>
<dbReference type="InterPro" id="IPR012657">
    <property type="entry name" value="23S_rRNA-intervening_sequence"/>
</dbReference>